<dbReference type="AlphaFoldDB" id="A0A0K2UP99"/>
<accession>A0A0K2UP99</accession>
<proteinExistence type="predicted"/>
<evidence type="ECO:0000313" key="1">
    <source>
        <dbReference type="EMBL" id="CDW39870.1"/>
    </source>
</evidence>
<name>A0A0K2UP99_LEPSM</name>
<sequence>MEGIIDCSRIILWLFRLFKSWRVMMESIMYGFRSSNTCDSSSLLKMRTFAKSDFNCGNGNLL</sequence>
<organism evidence="1">
    <name type="scientific">Lepeophtheirus salmonis</name>
    <name type="common">Salmon louse</name>
    <name type="synonym">Caligus salmonis</name>
    <dbReference type="NCBI Taxonomy" id="72036"/>
    <lineage>
        <taxon>Eukaryota</taxon>
        <taxon>Metazoa</taxon>
        <taxon>Ecdysozoa</taxon>
        <taxon>Arthropoda</taxon>
        <taxon>Crustacea</taxon>
        <taxon>Multicrustacea</taxon>
        <taxon>Hexanauplia</taxon>
        <taxon>Copepoda</taxon>
        <taxon>Siphonostomatoida</taxon>
        <taxon>Caligidae</taxon>
        <taxon>Lepeophtheirus</taxon>
    </lineage>
</organism>
<dbReference type="EMBL" id="HACA01022509">
    <property type="protein sequence ID" value="CDW39870.1"/>
    <property type="molecule type" value="Transcribed_RNA"/>
</dbReference>
<reference evidence="1" key="1">
    <citation type="submission" date="2014-05" db="EMBL/GenBank/DDBJ databases">
        <authorList>
            <person name="Chronopoulou M."/>
        </authorList>
    </citation>
    <scope>NUCLEOTIDE SEQUENCE</scope>
    <source>
        <tissue evidence="1">Whole organism</tissue>
    </source>
</reference>
<protein>
    <submittedName>
        <fullName evidence="1">Uncharacterized protein</fullName>
    </submittedName>
</protein>